<feature type="compositionally biased region" description="Basic and acidic residues" evidence="1">
    <location>
        <begin position="98"/>
        <end position="115"/>
    </location>
</feature>
<dbReference type="PANTHER" id="PTHR15141">
    <property type="entry name" value="TRANSCRIPTION ELONGATION FACTOR B POLYPEPTIDE 3"/>
    <property type="match status" value="1"/>
</dbReference>
<name>A0A8J6L6H9_MICOH</name>
<dbReference type="Proteomes" id="UP000710432">
    <property type="component" value="Unassembled WGS sequence"/>
</dbReference>
<evidence type="ECO:0000313" key="2">
    <source>
        <dbReference type="EMBL" id="KAH0516202.1"/>
    </source>
</evidence>
<dbReference type="InterPro" id="IPR051870">
    <property type="entry name" value="Elongin-A_domain"/>
</dbReference>
<gene>
    <name evidence="2" type="ORF">LTLLF_103395</name>
</gene>
<organism evidence="2 3">
    <name type="scientific">Microtus ochrogaster</name>
    <name type="common">Prairie vole</name>
    <dbReference type="NCBI Taxonomy" id="79684"/>
    <lineage>
        <taxon>Eukaryota</taxon>
        <taxon>Metazoa</taxon>
        <taxon>Chordata</taxon>
        <taxon>Craniata</taxon>
        <taxon>Vertebrata</taxon>
        <taxon>Euteleostomi</taxon>
        <taxon>Mammalia</taxon>
        <taxon>Eutheria</taxon>
        <taxon>Euarchontoglires</taxon>
        <taxon>Glires</taxon>
        <taxon>Rodentia</taxon>
        <taxon>Myomorpha</taxon>
        <taxon>Muroidea</taxon>
        <taxon>Cricetidae</taxon>
        <taxon>Arvicolinae</taxon>
        <taxon>Microtus</taxon>
    </lineage>
</organism>
<proteinExistence type="predicted"/>
<sequence length="271" mass="30152">MEGSAKHLKALRNLRERLHTETEPDQLYQTLKKLSSVPILCDTLAEIGFRQTIELLKREQLLVPFAKDLAAKWSERSPLERQAETEPQDLALQMRLTREQAPRKPAAEDKAHEPAASRAPAADARECQPAGDKAEPWQQVEKSLPQTHTAKANPTQTETQTHLQLEKSQELRMQALKARIQSTEAKKPQSRQTKLLTINANNTSSGQQTESGPGGEASSDKNSLPEDSAPSHLQRAPRLPTGGSTKTQAKKRTPLMAKALRDYKNLLLQVN</sequence>
<protein>
    <submittedName>
        <fullName evidence="2">RNA polymerase II transcription factor SIII subunit A3-like-2</fullName>
    </submittedName>
</protein>
<comment type="caution">
    <text evidence="2">The sequence shown here is derived from an EMBL/GenBank/DDBJ whole genome shotgun (WGS) entry which is preliminary data.</text>
</comment>
<accession>A0A8J6L6H9</accession>
<feature type="compositionally biased region" description="Polar residues" evidence="1">
    <location>
        <begin position="190"/>
        <end position="211"/>
    </location>
</feature>
<reference evidence="2" key="1">
    <citation type="submission" date="2020-03" db="EMBL/GenBank/DDBJ databases">
        <title>Studies in the Genomics of Life Span.</title>
        <authorList>
            <person name="Glass D."/>
        </authorList>
    </citation>
    <scope>NUCLEOTIDE SEQUENCE</scope>
    <source>
        <strain evidence="2">LTLLF</strain>
        <tissue evidence="2">Muscle</tissue>
    </source>
</reference>
<evidence type="ECO:0000313" key="3">
    <source>
        <dbReference type="Proteomes" id="UP000710432"/>
    </source>
</evidence>
<dbReference type="AlphaFoldDB" id="A0A8J6L6H9"/>
<dbReference type="PANTHER" id="PTHR15141:SF75">
    <property type="entry name" value="ELONGIN-A"/>
    <property type="match status" value="1"/>
</dbReference>
<dbReference type="EMBL" id="JAATJU010020647">
    <property type="protein sequence ID" value="KAH0516202.1"/>
    <property type="molecule type" value="Genomic_DNA"/>
</dbReference>
<feature type="region of interest" description="Disordered" evidence="1">
    <location>
        <begin position="98"/>
        <end position="141"/>
    </location>
</feature>
<feature type="region of interest" description="Disordered" evidence="1">
    <location>
        <begin position="179"/>
        <end position="257"/>
    </location>
</feature>
<evidence type="ECO:0000256" key="1">
    <source>
        <dbReference type="SAM" id="MobiDB-lite"/>
    </source>
</evidence>